<sequence>AQAEQMIEALERKGIPYAYLAFEGEQHGFRKEATIRRAAEAELAFYGMIFGFEPADEIEPIELHNAPA</sequence>
<name>A0A939BAR3_9BIFI</name>
<reference evidence="2" key="1">
    <citation type="submission" date="2020-08" db="EMBL/GenBank/DDBJ databases">
        <authorList>
            <person name="Cejkova D."/>
            <person name="Kubasova T."/>
            <person name="Jahodarova E."/>
            <person name="Rychlik I."/>
        </authorList>
    </citation>
    <scope>NUCLEOTIDE SEQUENCE</scope>
    <source>
        <strain evidence="2">An836</strain>
    </source>
</reference>
<protein>
    <submittedName>
        <fullName evidence="2">Prolyl oligopeptidase family serine peptidase</fullName>
    </submittedName>
</protein>
<organism evidence="2 3">
    <name type="scientific">Bifidobacterium pullorum subsp. saeculare</name>
    <dbReference type="NCBI Taxonomy" id="78257"/>
    <lineage>
        <taxon>Bacteria</taxon>
        <taxon>Bacillati</taxon>
        <taxon>Actinomycetota</taxon>
        <taxon>Actinomycetes</taxon>
        <taxon>Bifidobacteriales</taxon>
        <taxon>Bifidobacteriaceae</taxon>
        <taxon>Bifidobacterium</taxon>
    </lineage>
</organism>
<dbReference type="RefSeq" id="WP_204469908.1">
    <property type="nucleotide sequence ID" value="NZ_JACLYU010000205.1"/>
</dbReference>
<dbReference type="GO" id="GO:0006508">
    <property type="term" value="P:proteolysis"/>
    <property type="evidence" value="ECO:0007669"/>
    <property type="project" value="InterPro"/>
</dbReference>
<evidence type="ECO:0000313" key="3">
    <source>
        <dbReference type="Proteomes" id="UP000718821"/>
    </source>
</evidence>
<reference evidence="2" key="2">
    <citation type="journal article" date="2021" name="Sci. Rep.">
        <title>The distribution of antibiotic resistance genes in chicken gut microbiota commensals.</title>
        <authorList>
            <person name="Juricova H."/>
            <person name="Matiasovicova J."/>
            <person name="Kubasova T."/>
            <person name="Cejkova D."/>
            <person name="Rychlik I."/>
        </authorList>
    </citation>
    <scope>NUCLEOTIDE SEQUENCE</scope>
    <source>
        <strain evidence="2">An836</strain>
    </source>
</reference>
<dbReference type="AlphaFoldDB" id="A0A939BAR3"/>
<feature type="non-terminal residue" evidence="2">
    <location>
        <position position="1"/>
    </location>
</feature>
<dbReference type="Gene3D" id="3.40.50.1820">
    <property type="entry name" value="alpha/beta hydrolase"/>
    <property type="match status" value="1"/>
</dbReference>
<evidence type="ECO:0000259" key="1">
    <source>
        <dbReference type="Pfam" id="PF00326"/>
    </source>
</evidence>
<dbReference type="Proteomes" id="UP000718821">
    <property type="component" value="Unassembled WGS sequence"/>
</dbReference>
<dbReference type="InterPro" id="IPR001375">
    <property type="entry name" value="Peptidase_S9_cat"/>
</dbReference>
<dbReference type="SUPFAM" id="SSF53474">
    <property type="entry name" value="alpha/beta-Hydrolases"/>
    <property type="match status" value="1"/>
</dbReference>
<evidence type="ECO:0000313" key="2">
    <source>
        <dbReference type="EMBL" id="MBM6700625.1"/>
    </source>
</evidence>
<keyword evidence="3" id="KW-1185">Reference proteome</keyword>
<gene>
    <name evidence="2" type="ORF">H7U32_10125</name>
</gene>
<accession>A0A939BAR3</accession>
<dbReference type="Pfam" id="PF00326">
    <property type="entry name" value="Peptidase_S9"/>
    <property type="match status" value="1"/>
</dbReference>
<dbReference type="GO" id="GO:0008236">
    <property type="term" value="F:serine-type peptidase activity"/>
    <property type="evidence" value="ECO:0007669"/>
    <property type="project" value="InterPro"/>
</dbReference>
<proteinExistence type="predicted"/>
<comment type="caution">
    <text evidence="2">The sequence shown here is derived from an EMBL/GenBank/DDBJ whole genome shotgun (WGS) entry which is preliminary data.</text>
</comment>
<dbReference type="EMBL" id="JACLYU010000205">
    <property type="protein sequence ID" value="MBM6700625.1"/>
    <property type="molecule type" value="Genomic_DNA"/>
</dbReference>
<feature type="domain" description="Peptidase S9 prolyl oligopeptidase catalytic" evidence="1">
    <location>
        <begin position="2"/>
        <end position="50"/>
    </location>
</feature>
<dbReference type="InterPro" id="IPR029058">
    <property type="entry name" value="AB_hydrolase_fold"/>
</dbReference>